<name>A0A914H683_GLORO</name>
<protein>
    <submittedName>
        <fullName evidence="3">Uncharacterized protein</fullName>
    </submittedName>
</protein>
<organism evidence="2 3">
    <name type="scientific">Globodera rostochiensis</name>
    <name type="common">Golden nematode worm</name>
    <name type="synonym">Heterodera rostochiensis</name>
    <dbReference type="NCBI Taxonomy" id="31243"/>
    <lineage>
        <taxon>Eukaryota</taxon>
        <taxon>Metazoa</taxon>
        <taxon>Ecdysozoa</taxon>
        <taxon>Nematoda</taxon>
        <taxon>Chromadorea</taxon>
        <taxon>Rhabditida</taxon>
        <taxon>Tylenchina</taxon>
        <taxon>Tylenchomorpha</taxon>
        <taxon>Tylenchoidea</taxon>
        <taxon>Heteroderidae</taxon>
        <taxon>Heteroderinae</taxon>
        <taxon>Globodera</taxon>
    </lineage>
</organism>
<dbReference type="AlphaFoldDB" id="A0A914H683"/>
<evidence type="ECO:0000313" key="3">
    <source>
        <dbReference type="WBParaSite" id="Gr19_v10_g1361.t2"/>
    </source>
</evidence>
<evidence type="ECO:0000256" key="1">
    <source>
        <dbReference type="SAM" id="SignalP"/>
    </source>
</evidence>
<keyword evidence="2" id="KW-1185">Reference proteome</keyword>
<feature type="chain" id="PRO_5037022355" evidence="1">
    <location>
        <begin position="20"/>
        <end position="366"/>
    </location>
</feature>
<dbReference type="Proteomes" id="UP000887572">
    <property type="component" value="Unplaced"/>
</dbReference>
<reference evidence="3" key="1">
    <citation type="submission" date="2022-11" db="UniProtKB">
        <authorList>
            <consortium name="WormBaseParasite"/>
        </authorList>
    </citation>
    <scope>IDENTIFICATION</scope>
</reference>
<keyword evidence="1" id="KW-0732">Signal</keyword>
<evidence type="ECO:0000313" key="2">
    <source>
        <dbReference type="Proteomes" id="UP000887572"/>
    </source>
</evidence>
<feature type="signal peptide" evidence="1">
    <location>
        <begin position="1"/>
        <end position="19"/>
    </location>
</feature>
<proteinExistence type="predicted"/>
<accession>A0A914H683</accession>
<dbReference type="WBParaSite" id="Gr19_v10_g1361.t2">
    <property type="protein sequence ID" value="Gr19_v10_g1361.t2"/>
    <property type="gene ID" value="Gr19_v10_g1361"/>
</dbReference>
<sequence length="366" mass="43600">MGFIFLLFIISLQFTATFSVPGANFVKELHKFYMGSRFSFNPCSGIQHELLDDFYVEFFRQNLDNELELASKIAVYTLLYMSRWKANQNILKLKNIYFLPNNDEQQMQAETKDLFVNICSALGEVHSAALWQRKAAEQTMSGVEFYTSLTCAVLRVKHELLRPSCKDMEECFESVRNNSEEILEWVLSDLMHFFLKRKKLVKFFDEVKKRDDKNEHRVIWFKFARLLGVPRMAMIYITHEENLDFLFSAFSRNSFYTHLYQSFFEDTTKLGKWRAKMVLDKFLYDEWFKEKFDNEFLFIAIWEDENDNADLNALRTNLVDALNDCWLAYSKSFWYDDKKIRAKIDDFAKKKIEQRKREATKTVSSD</sequence>